<name>A0A2I0U6M9_LIMLA</name>
<evidence type="ECO:0000256" key="1">
    <source>
        <dbReference type="SAM" id="MobiDB-lite"/>
    </source>
</evidence>
<gene>
    <name evidence="2" type="ORF">llap_8036</name>
</gene>
<protein>
    <submittedName>
        <fullName evidence="2">Uncharacterized protein</fullName>
    </submittedName>
</protein>
<evidence type="ECO:0000313" key="2">
    <source>
        <dbReference type="EMBL" id="PKU41661.1"/>
    </source>
</evidence>
<accession>A0A2I0U6M9</accession>
<organism evidence="2 3">
    <name type="scientific">Limosa lapponica baueri</name>
    <dbReference type="NCBI Taxonomy" id="1758121"/>
    <lineage>
        <taxon>Eukaryota</taxon>
        <taxon>Metazoa</taxon>
        <taxon>Chordata</taxon>
        <taxon>Craniata</taxon>
        <taxon>Vertebrata</taxon>
        <taxon>Euteleostomi</taxon>
        <taxon>Archelosauria</taxon>
        <taxon>Archosauria</taxon>
        <taxon>Dinosauria</taxon>
        <taxon>Saurischia</taxon>
        <taxon>Theropoda</taxon>
        <taxon>Coelurosauria</taxon>
        <taxon>Aves</taxon>
        <taxon>Neognathae</taxon>
        <taxon>Neoaves</taxon>
        <taxon>Charadriiformes</taxon>
        <taxon>Scolopacidae</taxon>
        <taxon>Limosa</taxon>
    </lineage>
</organism>
<sequence>MRGKGVAERKGRREEKRREEKRREEKRREEKRREEKRRGEKRRRGVKVIWSPSGMLVLHRNPSLSPRFPNLSHGLRSQKALAL</sequence>
<dbReference type="EMBL" id="KZ506090">
    <property type="protein sequence ID" value="PKU41661.1"/>
    <property type="molecule type" value="Genomic_DNA"/>
</dbReference>
<dbReference type="AlphaFoldDB" id="A0A2I0U6M9"/>
<reference evidence="3" key="2">
    <citation type="submission" date="2017-12" db="EMBL/GenBank/DDBJ databases">
        <title>Genome sequence of the Bar-tailed Godwit (Limosa lapponica baueri).</title>
        <authorList>
            <person name="Lima N.C.B."/>
            <person name="Parody-Merino A.M."/>
            <person name="Battley P.F."/>
            <person name="Fidler A.E."/>
            <person name="Prosdocimi F."/>
        </authorList>
    </citation>
    <scope>NUCLEOTIDE SEQUENCE [LARGE SCALE GENOMIC DNA]</scope>
</reference>
<feature type="compositionally biased region" description="Basic and acidic residues" evidence="1">
    <location>
        <begin position="1"/>
        <end position="38"/>
    </location>
</feature>
<keyword evidence="3" id="KW-1185">Reference proteome</keyword>
<dbReference type="Proteomes" id="UP000233556">
    <property type="component" value="Unassembled WGS sequence"/>
</dbReference>
<reference evidence="3" key="1">
    <citation type="submission" date="2017-11" db="EMBL/GenBank/DDBJ databases">
        <authorList>
            <person name="Lima N.C."/>
            <person name="Parody-Merino A.M."/>
            <person name="Battley P.F."/>
            <person name="Fidler A.E."/>
            <person name="Prosdocimi F."/>
        </authorList>
    </citation>
    <scope>NUCLEOTIDE SEQUENCE [LARGE SCALE GENOMIC DNA]</scope>
</reference>
<feature type="region of interest" description="Disordered" evidence="1">
    <location>
        <begin position="1"/>
        <end position="46"/>
    </location>
</feature>
<feature type="region of interest" description="Disordered" evidence="1">
    <location>
        <begin position="60"/>
        <end position="83"/>
    </location>
</feature>
<evidence type="ECO:0000313" key="3">
    <source>
        <dbReference type="Proteomes" id="UP000233556"/>
    </source>
</evidence>
<proteinExistence type="predicted"/>